<dbReference type="Proteomes" id="UP000784294">
    <property type="component" value="Unassembled WGS sequence"/>
</dbReference>
<comment type="caution">
    <text evidence="2">The sequence shown here is derived from an EMBL/GenBank/DDBJ whole genome shotgun (WGS) entry which is preliminary data.</text>
</comment>
<name>A0A3S5AQ29_9PLAT</name>
<keyword evidence="3" id="KW-1185">Reference proteome</keyword>
<feature type="compositionally biased region" description="Basic and acidic residues" evidence="1">
    <location>
        <begin position="9"/>
        <end position="21"/>
    </location>
</feature>
<feature type="region of interest" description="Disordered" evidence="1">
    <location>
        <begin position="1"/>
        <end position="33"/>
    </location>
</feature>
<evidence type="ECO:0000313" key="2">
    <source>
        <dbReference type="EMBL" id="VEL35044.1"/>
    </source>
</evidence>
<evidence type="ECO:0000313" key="3">
    <source>
        <dbReference type="Proteomes" id="UP000784294"/>
    </source>
</evidence>
<organism evidence="2 3">
    <name type="scientific">Protopolystoma xenopodis</name>
    <dbReference type="NCBI Taxonomy" id="117903"/>
    <lineage>
        <taxon>Eukaryota</taxon>
        <taxon>Metazoa</taxon>
        <taxon>Spiralia</taxon>
        <taxon>Lophotrochozoa</taxon>
        <taxon>Platyhelminthes</taxon>
        <taxon>Monogenea</taxon>
        <taxon>Polyopisthocotylea</taxon>
        <taxon>Polystomatidea</taxon>
        <taxon>Polystomatidae</taxon>
        <taxon>Protopolystoma</taxon>
    </lineage>
</organism>
<dbReference type="AlphaFoldDB" id="A0A3S5AQ29"/>
<protein>
    <submittedName>
        <fullName evidence="2">Uncharacterized protein</fullName>
    </submittedName>
</protein>
<accession>A0A3S5AQ29</accession>
<sequence>MIPSSPRQYRRDSTPEWRDQMRPSTLKDPLRTTGPWLEFTGRKTVERNHKMDAATRSVLPKHVIPSRLAERDWMAHSFTVNPKSLCRWADLPGLVDLEAFLRG</sequence>
<dbReference type="EMBL" id="CAAALY010248950">
    <property type="protein sequence ID" value="VEL35044.1"/>
    <property type="molecule type" value="Genomic_DNA"/>
</dbReference>
<proteinExistence type="predicted"/>
<evidence type="ECO:0000256" key="1">
    <source>
        <dbReference type="SAM" id="MobiDB-lite"/>
    </source>
</evidence>
<reference evidence="2" key="1">
    <citation type="submission" date="2018-11" db="EMBL/GenBank/DDBJ databases">
        <authorList>
            <consortium name="Pathogen Informatics"/>
        </authorList>
    </citation>
    <scope>NUCLEOTIDE SEQUENCE</scope>
</reference>
<gene>
    <name evidence="2" type="ORF">PXEA_LOCUS28484</name>
</gene>